<comment type="caution">
    <text evidence="3">The sequence shown here is derived from an EMBL/GenBank/DDBJ whole genome shotgun (WGS) entry which is preliminary data.</text>
</comment>
<keyword evidence="4" id="KW-1185">Reference proteome</keyword>
<dbReference type="PANTHER" id="PTHR47052">
    <property type="entry name" value="CONSERVED SERINE PROLINE-RICH PROTEIN (AFU_ORTHOLOGUE AFUA_2G01790)"/>
    <property type="match status" value="1"/>
</dbReference>
<sequence>MGVKRGDLKVAVIEARSLPNKSRVKGRQDVFVELKIEGVAYRTRTVKDAGSAARFDEELTVNIVDSRRVLEITVFKPGHLGGDAVPIGDFTMDFGEVIAGNKEASSYNGWVDLNEKKPSSQEKGQLLLEFTYVPFRRQTLQTPAVPGKDRPLQPLPIPPPKQGAFHPPPAGYPPVPSPPREQPSTLPGTFPLDATP</sequence>
<dbReference type="Pfam" id="PF00168">
    <property type="entry name" value="C2"/>
    <property type="match status" value="1"/>
</dbReference>
<dbReference type="OrthoDB" id="270970at2759"/>
<dbReference type="SMART" id="SM00239">
    <property type="entry name" value="C2"/>
    <property type="match status" value="1"/>
</dbReference>
<organism evidence="3 4">
    <name type="scientific">Olpidium bornovanus</name>
    <dbReference type="NCBI Taxonomy" id="278681"/>
    <lineage>
        <taxon>Eukaryota</taxon>
        <taxon>Fungi</taxon>
        <taxon>Fungi incertae sedis</taxon>
        <taxon>Olpidiomycota</taxon>
        <taxon>Olpidiomycotina</taxon>
        <taxon>Olpidiomycetes</taxon>
        <taxon>Olpidiales</taxon>
        <taxon>Olpidiaceae</taxon>
        <taxon>Olpidium</taxon>
    </lineage>
</organism>
<dbReference type="Proteomes" id="UP000673691">
    <property type="component" value="Unassembled WGS sequence"/>
</dbReference>
<dbReference type="InterPro" id="IPR052981">
    <property type="entry name" value="Ingression_C2_domain"/>
</dbReference>
<feature type="domain" description="C2" evidence="2">
    <location>
        <begin position="1"/>
        <end position="107"/>
    </location>
</feature>
<name>A0A8H8DIW3_9FUNG</name>
<evidence type="ECO:0000313" key="4">
    <source>
        <dbReference type="Proteomes" id="UP000673691"/>
    </source>
</evidence>
<evidence type="ECO:0000256" key="1">
    <source>
        <dbReference type="SAM" id="MobiDB-lite"/>
    </source>
</evidence>
<feature type="compositionally biased region" description="Pro residues" evidence="1">
    <location>
        <begin position="153"/>
        <end position="181"/>
    </location>
</feature>
<evidence type="ECO:0000259" key="2">
    <source>
        <dbReference type="PROSITE" id="PS50004"/>
    </source>
</evidence>
<dbReference type="InterPro" id="IPR000008">
    <property type="entry name" value="C2_dom"/>
</dbReference>
<accession>A0A8H8DIW3</accession>
<feature type="region of interest" description="Disordered" evidence="1">
    <location>
        <begin position="142"/>
        <end position="196"/>
    </location>
</feature>
<dbReference type="EMBL" id="JAEFCI010006767">
    <property type="protein sequence ID" value="KAG5459487.1"/>
    <property type="molecule type" value="Genomic_DNA"/>
</dbReference>
<dbReference type="PROSITE" id="PS50004">
    <property type="entry name" value="C2"/>
    <property type="match status" value="1"/>
</dbReference>
<dbReference type="Gene3D" id="2.60.40.150">
    <property type="entry name" value="C2 domain"/>
    <property type="match status" value="1"/>
</dbReference>
<protein>
    <submittedName>
        <fullName evidence="3">C2 domain-containing protein</fullName>
    </submittedName>
</protein>
<evidence type="ECO:0000313" key="3">
    <source>
        <dbReference type="EMBL" id="KAG5459487.1"/>
    </source>
</evidence>
<dbReference type="AlphaFoldDB" id="A0A8H8DIW3"/>
<dbReference type="SUPFAM" id="SSF49562">
    <property type="entry name" value="C2 domain (Calcium/lipid-binding domain, CaLB)"/>
    <property type="match status" value="1"/>
</dbReference>
<feature type="non-terminal residue" evidence="3">
    <location>
        <position position="196"/>
    </location>
</feature>
<dbReference type="InterPro" id="IPR035892">
    <property type="entry name" value="C2_domain_sf"/>
</dbReference>
<gene>
    <name evidence="3" type="ORF">BJ554DRAFT_104</name>
</gene>
<reference evidence="3 4" key="1">
    <citation type="journal article" name="Sci. Rep.">
        <title>Genome-scale phylogenetic analyses confirm Olpidium as the closest living zoosporic fungus to the non-flagellated, terrestrial fungi.</title>
        <authorList>
            <person name="Chang Y."/>
            <person name="Rochon D."/>
            <person name="Sekimoto S."/>
            <person name="Wang Y."/>
            <person name="Chovatia M."/>
            <person name="Sandor L."/>
            <person name="Salamov A."/>
            <person name="Grigoriev I.V."/>
            <person name="Stajich J.E."/>
            <person name="Spatafora J.W."/>
        </authorList>
    </citation>
    <scope>NUCLEOTIDE SEQUENCE [LARGE SCALE GENOMIC DNA]</scope>
    <source>
        <strain evidence="3">S191</strain>
    </source>
</reference>
<proteinExistence type="predicted"/>
<dbReference type="PANTHER" id="PTHR47052:SF3">
    <property type="entry name" value="INGRESSION PROTEIN 1"/>
    <property type="match status" value="1"/>
</dbReference>